<dbReference type="SMART" id="SM00184">
    <property type="entry name" value="RING"/>
    <property type="match status" value="1"/>
</dbReference>
<dbReference type="AlphaFoldDB" id="A0A8S1TE18"/>
<dbReference type="GO" id="GO:0043161">
    <property type="term" value="P:proteasome-mediated ubiquitin-dependent protein catabolic process"/>
    <property type="evidence" value="ECO:0007669"/>
    <property type="project" value="TreeGrafter"/>
</dbReference>
<dbReference type="GO" id="GO:0008270">
    <property type="term" value="F:zinc ion binding"/>
    <property type="evidence" value="ECO:0007669"/>
    <property type="project" value="UniProtKB-KW"/>
</dbReference>
<evidence type="ECO:0000259" key="16">
    <source>
        <dbReference type="PROSITE" id="PS50089"/>
    </source>
</evidence>
<feature type="transmembrane region" description="Helical" evidence="15">
    <location>
        <begin position="105"/>
        <end position="125"/>
    </location>
</feature>
<feature type="transmembrane region" description="Helical" evidence="15">
    <location>
        <begin position="6"/>
        <end position="32"/>
    </location>
</feature>
<evidence type="ECO:0000256" key="7">
    <source>
        <dbReference type="ARBA" id="ARBA00022723"/>
    </source>
</evidence>
<evidence type="ECO:0000256" key="11">
    <source>
        <dbReference type="ARBA" id="ARBA00022833"/>
    </source>
</evidence>
<evidence type="ECO:0000256" key="14">
    <source>
        <dbReference type="PROSITE-ProRule" id="PRU00175"/>
    </source>
</evidence>
<evidence type="ECO:0000256" key="12">
    <source>
        <dbReference type="ARBA" id="ARBA00022989"/>
    </source>
</evidence>
<gene>
    <name evidence="17" type="ORF">POCTA_138.1.T0240015</name>
</gene>
<evidence type="ECO:0000256" key="15">
    <source>
        <dbReference type="SAM" id="Phobius"/>
    </source>
</evidence>
<name>A0A8S1TE18_PAROT</name>
<evidence type="ECO:0000256" key="4">
    <source>
        <dbReference type="ARBA" id="ARBA00012483"/>
    </source>
</evidence>
<evidence type="ECO:0000256" key="5">
    <source>
        <dbReference type="ARBA" id="ARBA00022679"/>
    </source>
</evidence>
<evidence type="ECO:0000256" key="8">
    <source>
        <dbReference type="ARBA" id="ARBA00022729"/>
    </source>
</evidence>
<evidence type="ECO:0000313" key="18">
    <source>
        <dbReference type="Proteomes" id="UP000683925"/>
    </source>
</evidence>
<dbReference type="Pfam" id="PF12678">
    <property type="entry name" value="zf-rbx1"/>
    <property type="match status" value="1"/>
</dbReference>
<dbReference type="PANTHER" id="PTHR22763">
    <property type="entry name" value="RING ZINC FINGER PROTEIN"/>
    <property type="match status" value="1"/>
</dbReference>
<keyword evidence="18" id="KW-1185">Reference proteome</keyword>
<keyword evidence="7" id="KW-0479">Metal-binding</keyword>
<dbReference type="InterPro" id="IPR050731">
    <property type="entry name" value="HRD1_E3_ubiq-ligases"/>
</dbReference>
<comment type="caution">
    <text evidence="17">The sequence shown here is derived from an EMBL/GenBank/DDBJ whole genome shotgun (WGS) entry which is preliminary data.</text>
</comment>
<evidence type="ECO:0000256" key="3">
    <source>
        <dbReference type="ARBA" id="ARBA00004906"/>
    </source>
</evidence>
<feature type="domain" description="RING-type" evidence="16">
    <location>
        <begin position="178"/>
        <end position="227"/>
    </location>
</feature>
<evidence type="ECO:0000256" key="9">
    <source>
        <dbReference type="ARBA" id="ARBA00022771"/>
    </source>
</evidence>
<dbReference type="OMA" id="HEKCLRK"/>
<dbReference type="EMBL" id="CAJJDP010000024">
    <property type="protein sequence ID" value="CAD8150600.1"/>
    <property type="molecule type" value="Genomic_DNA"/>
</dbReference>
<evidence type="ECO:0000256" key="13">
    <source>
        <dbReference type="ARBA" id="ARBA00023136"/>
    </source>
</evidence>
<keyword evidence="5" id="KW-0808">Transferase</keyword>
<dbReference type="PROSITE" id="PS50089">
    <property type="entry name" value="ZF_RING_2"/>
    <property type="match status" value="1"/>
</dbReference>
<keyword evidence="10" id="KW-0833">Ubl conjugation pathway</keyword>
<dbReference type="Pfam" id="PF11145">
    <property type="entry name" value="DUF2921"/>
    <property type="match status" value="1"/>
</dbReference>
<comment type="catalytic activity">
    <reaction evidence="1">
        <text>S-ubiquitinyl-[E2 ubiquitin-conjugating enzyme]-L-cysteine + [acceptor protein]-L-lysine = [E2 ubiquitin-conjugating enzyme]-L-cysteine + N(6)-ubiquitinyl-[acceptor protein]-L-lysine.</text>
        <dbReference type="EC" id="2.3.2.27"/>
    </reaction>
</comment>
<dbReference type="PANTHER" id="PTHR22763:SF162">
    <property type="entry name" value="TRANSMEMBRANE E3 UBIQUITIN-PROTEIN LIGASE 1"/>
    <property type="match status" value="1"/>
</dbReference>
<keyword evidence="8" id="KW-0732">Signal</keyword>
<evidence type="ECO:0000256" key="10">
    <source>
        <dbReference type="ARBA" id="ARBA00022786"/>
    </source>
</evidence>
<feature type="transmembrane region" description="Helical" evidence="15">
    <location>
        <begin position="79"/>
        <end position="98"/>
    </location>
</feature>
<organism evidence="17 18">
    <name type="scientific">Paramecium octaurelia</name>
    <dbReference type="NCBI Taxonomy" id="43137"/>
    <lineage>
        <taxon>Eukaryota</taxon>
        <taxon>Sar</taxon>
        <taxon>Alveolata</taxon>
        <taxon>Ciliophora</taxon>
        <taxon>Intramacronucleata</taxon>
        <taxon>Oligohymenophorea</taxon>
        <taxon>Peniculida</taxon>
        <taxon>Parameciidae</taxon>
        <taxon>Paramecium</taxon>
    </lineage>
</organism>
<evidence type="ECO:0000256" key="1">
    <source>
        <dbReference type="ARBA" id="ARBA00000900"/>
    </source>
</evidence>
<keyword evidence="11" id="KW-0862">Zinc</keyword>
<dbReference type="InterPro" id="IPR021319">
    <property type="entry name" value="DUF2921"/>
</dbReference>
<evidence type="ECO:0000256" key="2">
    <source>
        <dbReference type="ARBA" id="ARBA00004127"/>
    </source>
</evidence>
<dbReference type="EC" id="2.3.2.27" evidence="4"/>
<keyword evidence="6 15" id="KW-0812">Transmembrane</keyword>
<dbReference type="InterPro" id="IPR001841">
    <property type="entry name" value="Znf_RING"/>
</dbReference>
<feature type="transmembrane region" description="Helical" evidence="15">
    <location>
        <begin position="53"/>
        <end position="73"/>
    </location>
</feature>
<dbReference type="GO" id="GO:0012505">
    <property type="term" value="C:endomembrane system"/>
    <property type="evidence" value="ECO:0007669"/>
    <property type="project" value="UniProtKB-SubCell"/>
</dbReference>
<dbReference type="OrthoDB" id="311175at2759"/>
<protein>
    <recommendedName>
        <fullName evidence="4">RING-type E3 ubiquitin transferase</fullName>
        <ecNumber evidence="4">2.3.2.27</ecNumber>
    </recommendedName>
</protein>
<proteinExistence type="predicted"/>
<dbReference type="GO" id="GO:0061630">
    <property type="term" value="F:ubiquitin protein ligase activity"/>
    <property type="evidence" value="ECO:0007669"/>
    <property type="project" value="UniProtKB-EC"/>
</dbReference>
<sequence>MVYQSIYFNFYIHLAILIIYILSYFVWGNLATDFFIEKAMNSSILRNYRRARMLFFWFIQLLAIIINILITILSVELQFFQLSYAFVLFPQIIHNIRWNSIENFNLFYLFGYLSSGLLFQTYLQFYYVQSNFIEFDYLFIILFYCIYLISVLLLYLQYKYGSRCILPKWILNKYYQDCAICLDCIVIADMENQLLQAPVVLTQCKHKFHEKCLRKWLQEKEDCPLCRTKLDEMN</sequence>
<reference evidence="17" key="1">
    <citation type="submission" date="2021-01" db="EMBL/GenBank/DDBJ databases">
        <authorList>
            <consortium name="Genoscope - CEA"/>
            <person name="William W."/>
        </authorList>
    </citation>
    <scope>NUCLEOTIDE SEQUENCE</scope>
</reference>
<comment type="pathway">
    <text evidence="3">Protein modification; protein ubiquitination.</text>
</comment>
<keyword evidence="13 15" id="KW-0472">Membrane</keyword>
<dbReference type="Proteomes" id="UP000683925">
    <property type="component" value="Unassembled WGS sequence"/>
</dbReference>
<keyword evidence="9 14" id="KW-0863">Zinc-finger</keyword>
<evidence type="ECO:0000313" key="17">
    <source>
        <dbReference type="EMBL" id="CAD8150600.1"/>
    </source>
</evidence>
<feature type="transmembrane region" description="Helical" evidence="15">
    <location>
        <begin position="137"/>
        <end position="156"/>
    </location>
</feature>
<accession>A0A8S1TE18</accession>
<comment type="subcellular location">
    <subcellularLocation>
        <location evidence="2">Endomembrane system</location>
        <topology evidence="2">Multi-pass membrane protein</topology>
    </subcellularLocation>
</comment>
<evidence type="ECO:0000256" key="6">
    <source>
        <dbReference type="ARBA" id="ARBA00022692"/>
    </source>
</evidence>
<keyword evidence="12 15" id="KW-1133">Transmembrane helix</keyword>
<dbReference type="InterPro" id="IPR024766">
    <property type="entry name" value="Znf_RING_H2"/>
</dbReference>